<dbReference type="KEGG" id="sanh:107689508"/>
<evidence type="ECO:0000256" key="7">
    <source>
        <dbReference type="SAM" id="SignalP"/>
    </source>
</evidence>
<name>A0A671MXS3_9TELE</name>
<dbReference type="Ensembl" id="ENSSANT00000040820.1">
    <property type="protein sequence ID" value="ENSSANP00000038357.1"/>
    <property type="gene ID" value="ENSSANG00000019541.1"/>
</dbReference>
<dbReference type="Gene3D" id="2.60.40.10">
    <property type="entry name" value="Immunoglobulins"/>
    <property type="match status" value="2"/>
</dbReference>
<dbReference type="InterPro" id="IPR036179">
    <property type="entry name" value="Ig-like_dom_sf"/>
</dbReference>
<reference evidence="9" key="1">
    <citation type="submission" date="2025-08" db="UniProtKB">
        <authorList>
            <consortium name="Ensembl"/>
        </authorList>
    </citation>
    <scope>IDENTIFICATION</scope>
</reference>
<dbReference type="InterPro" id="IPR015631">
    <property type="entry name" value="CD2/SLAM_rcpt"/>
</dbReference>
<evidence type="ECO:0000259" key="8">
    <source>
        <dbReference type="PROSITE" id="PS50835"/>
    </source>
</evidence>
<evidence type="ECO:0000256" key="2">
    <source>
        <dbReference type="ARBA" id="ARBA00022729"/>
    </source>
</evidence>
<dbReference type="PANTHER" id="PTHR12080:SF134">
    <property type="entry name" value="CD48 ANTIGEN"/>
    <property type="match status" value="1"/>
</dbReference>
<feature type="compositionally biased region" description="Polar residues" evidence="5">
    <location>
        <begin position="427"/>
        <end position="443"/>
    </location>
</feature>
<feature type="compositionally biased region" description="Basic and acidic residues" evidence="5">
    <location>
        <begin position="575"/>
        <end position="605"/>
    </location>
</feature>
<organism evidence="9 10">
    <name type="scientific">Sinocyclocheilus anshuiensis</name>
    <dbReference type="NCBI Taxonomy" id="1608454"/>
    <lineage>
        <taxon>Eukaryota</taxon>
        <taxon>Metazoa</taxon>
        <taxon>Chordata</taxon>
        <taxon>Craniata</taxon>
        <taxon>Vertebrata</taxon>
        <taxon>Euteleostomi</taxon>
        <taxon>Actinopterygii</taxon>
        <taxon>Neopterygii</taxon>
        <taxon>Teleostei</taxon>
        <taxon>Ostariophysi</taxon>
        <taxon>Cypriniformes</taxon>
        <taxon>Cyprinidae</taxon>
        <taxon>Cyprininae</taxon>
        <taxon>Sinocyclocheilus</taxon>
    </lineage>
</organism>
<evidence type="ECO:0000256" key="4">
    <source>
        <dbReference type="ARBA" id="ARBA00023180"/>
    </source>
</evidence>
<feature type="compositionally biased region" description="Basic and acidic residues" evidence="5">
    <location>
        <begin position="448"/>
        <end position="471"/>
    </location>
</feature>
<dbReference type="InterPro" id="IPR007110">
    <property type="entry name" value="Ig-like_dom"/>
</dbReference>
<feature type="compositionally biased region" description="Acidic residues" evidence="5">
    <location>
        <begin position="388"/>
        <end position="406"/>
    </location>
</feature>
<sequence>MAVIKFLVYITCSCLAQDLVFCDDYGESGNEITLTPSIRGKPEDILWIHNNNKVLEYDGSQVLKYGSFKDRVDVDFETGQLKIRKLCSQDSGQYQSEISINGKVQTSSHTLSVLDALPDPQVTCELNETSNLKKLSCSVESQTQTSYEWSGPNKKQLGPTLLVDEQEENRDSVYTCTVKNKAGSRTTDFTLQDCPTGGVSPPVLFPVLIVAVLLIIVFAVLALFLYRRKKQQSRKSELKKMDPENGECDNLLRNVPTEAMPGSSDATLPCRIRLTAPKESIADKNWDQDSGLENVGETHEGQKLLKESPQSAITEKNNEESRNTNEGELDKNEKNSENADEAEENGNSKPDETDRERHKFLQIQEEMEKEKSQIESPEEQIQTQDADKNEEDQTPGEKKEEEEEEKVIDRLNADSPANLEKAPINISVPSSNQTGLSNYTDQDINMEEESKFPGVEQKEKEKVLTNEELKGGQEQMPEENKHDPELSEPKQGKQTDPDSTIQYNSVSQQQCHNDGLPQKEDDDAEQTDKSCESEQGMKQKNDVPETTETKNNKHLKDCDEKNSDPDNTNNDMSVPEDKKAETETDSFSKHAMKDTHSSEIREQDLNKQCSTECDDTVYSEGGEMGSVLSAVKEEQKNICQLEPREGSSVNCETENTRGSSKITEDGEGNNDDTPQQVKKDGERVLEEGVEEK</sequence>
<protein>
    <submittedName>
        <fullName evidence="9">Myb-like protein AA</fullName>
    </submittedName>
</protein>
<keyword evidence="2 7" id="KW-0732">Signal</keyword>
<keyword evidence="4" id="KW-0325">Glycoprotein</keyword>
<feature type="transmembrane region" description="Helical" evidence="6">
    <location>
        <begin position="203"/>
        <end position="226"/>
    </location>
</feature>
<feature type="chain" id="PRO_5025441158" evidence="7">
    <location>
        <begin position="17"/>
        <end position="692"/>
    </location>
</feature>
<accession>A0A671MXS3</accession>
<feature type="compositionally biased region" description="Basic and acidic residues" evidence="5">
    <location>
        <begin position="349"/>
        <end position="359"/>
    </location>
</feature>
<feature type="compositionally biased region" description="Polar residues" evidence="5">
    <location>
        <begin position="647"/>
        <end position="661"/>
    </location>
</feature>
<dbReference type="RefSeq" id="XP_016342999.1">
    <property type="nucleotide sequence ID" value="XM_016487513.1"/>
</dbReference>
<dbReference type="PANTHER" id="PTHR12080">
    <property type="entry name" value="SIGNALING LYMPHOCYTIC ACTIVATION MOLECULE"/>
    <property type="match status" value="1"/>
</dbReference>
<feature type="compositionally biased region" description="Basic and acidic residues" evidence="5">
    <location>
        <begin position="316"/>
        <end position="337"/>
    </location>
</feature>
<evidence type="ECO:0000313" key="9">
    <source>
        <dbReference type="Ensembl" id="ENSSANP00000038357.1"/>
    </source>
</evidence>
<keyword evidence="6" id="KW-1133">Transmembrane helix</keyword>
<dbReference type="PROSITE" id="PS50835">
    <property type="entry name" value="IG_LIKE"/>
    <property type="match status" value="1"/>
</dbReference>
<dbReference type="OrthoDB" id="9427418at2759"/>
<feature type="domain" description="Ig-like" evidence="8">
    <location>
        <begin position="118"/>
        <end position="192"/>
    </location>
</feature>
<dbReference type="Proteomes" id="UP000472260">
    <property type="component" value="Unassembled WGS sequence"/>
</dbReference>
<keyword evidence="3 6" id="KW-0472">Membrane</keyword>
<feature type="compositionally biased region" description="Basic and acidic residues" evidence="5">
    <location>
        <begin position="526"/>
        <end position="564"/>
    </location>
</feature>
<dbReference type="InterPro" id="IPR013783">
    <property type="entry name" value="Ig-like_fold"/>
</dbReference>
<feature type="region of interest" description="Disordered" evidence="5">
    <location>
        <begin position="641"/>
        <end position="692"/>
    </location>
</feature>
<keyword evidence="10" id="KW-1185">Reference proteome</keyword>
<feature type="compositionally biased region" description="Basic and acidic residues" evidence="5">
    <location>
        <begin position="234"/>
        <end position="243"/>
    </location>
</feature>
<evidence type="ECO:0000256" key="1">
    <source>
        <dbReference type="ARBA" id="ARBA00004370"/>
    </source>
</evidence>
<evidence type="ECO:0000256" key="3">
    <source>
        <dbReference type="ARBA" id="ARBA00023136"/>
    </source>
</evidence>
<comment type="subcellular location">
    <subcellularLocation>
        <location evidence="1">Membrane</location>
    </subcellularLocation>
</comment>
<feature type="compositionally biased region" description="Basic and acidic residues" evidence="5">
    <location>
        <begin position="677"/>
        <end position="692"/>
    </location>
</feature>
<gene>
    <name evidence="9" type="primary">LOC107689508</name>
</gene>
<feature type="signal peptide" evidence="7">
    <location>
        <begin position="1"/>
        <end position="16"/>
    </location>
</feature>
<feature type="compositionally biased region" description="Basic and acidic residues" evidence="5">
    <location>
        <begin position="478"/>
        <end position="496"/>
    </location>
</feature>
<keyword evidence="6" id="KW-0812">Transmembrane</keyword>
<evidence type="ECO:0000313" key="10">
    <source>
        <dbReference type="Proteomes" id="UP000472260"/>
    </source>
</evidence>
<dbReference type="AlphaFoldDB" id="A0A671MXS3"/>
<proteinExistence type="predicted"/>
<feature type="compositionally biased region" description="Basic and acidic residues" evidence="5">
    <location>
        <begin position="296"/>
        <end position="306"/>
    </location>
</feature>
<feature type="region of interest" description="Disordered" evidence="5">
    <location>
        <begin position="234"/>
        <end position="266"/>
    </location>
</feature>
<feature type="region of interest" description="Disordered" evidence="5">
    <location>
        <begin position="281"/>
        <end position="611"/>
    </location>
</feature>
<dbReference type="GeneID" id="107689508"/>
<dbReference type="SUPFAM" id="SSF48726">
    <property type="entry name" value="Immunoglobulin"/>
    <property type="match status" value="2"/>
</dbReference>
<feature type="compositionally biased region" description="Polar residues" evidence="5">
    <location>
        <begin position="497"/>
        <end position="512"/>
    </location>
</feature>
<reference evidence="9" key="2">
    <citation type="submission" date="2025-09" db="UniProtKB">
        <authorList>
            <consortium name="Ensembl"/>
        </authorList>
    </citation>
    <scope>IDENTIFICATION</scope>
</reference>
<evidence type="ECO:0000256" key="6">
    <source>
        <dbReference type="SAM" id="Phobius"/>
    </source>
</evidence>
<evidence type="ECO:0000256" key="5">
    <source>
        <dbReference type="SAM" id="MobiDB-lite"/>
    </source>
</evidence>
<dbReference type="GO" id="GO:0016020">
    <property type="term" value="C:membrane"/>
    <property type="evidence" value="ECO:0007669"/>
    <property type="project" value="UniProtKB-SubCell"/>
</dbReference>